<keyword evidence="3" id="KW-1185">Reference proteome</keyword>
<dbReference type="PANTHER" id="PTHR10622">
    <property type="entry name" value="HET DOMAIN-CONTAINING PROTEIN"/>
    <property type="match status" value="1"/>
</dbReference>
<dbReference type="Proteomes" id="UP000235786">
    <property type="component" value="Unassembled WGS sequence"/>
</dbReference>
<evidence type="ECO:0000313" key="2">
    <source>
        <dbReference type="EMBL" id="PMD28899.1"/>
    </source>
</evidence>
<organism evidence="2 3">
    <name type="scientific">Hyaloscypha variabilis (strain UAMH 11265 / GT02V1 / F)</name>
    <name type="common">Meliniomyces variabilis</name>
    <dbReference type="NCBI Taxonomy" id="1149755"/>
    <lineage>
        <taxon>Eukaryota</taxon>
        <taxon>Fungi</taxon>
        <taxon>Dikarya</taxon>
        <taxon>Ascomycota</taxon>
        <taxon>Pezizomycotina</taxon>
        <taxon>Leotiomycetes</taxon>
        <taxon>Helotiales</taxon>
        <taxon>Hyaloscyphaceae</taxon>
        <taxon>Hyaloscypha</taxon>
        <taxon>Hyaloscypha variabilis</taxon>
    </lineage>
</organism>
<reference evidence="2 3" key="1">
    <citation type="submission" date="2016-04" db="EMBL/GenBank/DDBJ databases">
        <title>A degradative enzymes factory behind the ericoid mycorrhizal symbiosis.</title>
        <authorList>
            <consortium name="DOE Joint Genome Institute"/>
            <person name="Martino E."/>
            <person name="Morin E."/>
            <person name="Grelet G."/>
            <person name="Kuo A."/>
            <person name="Kohler A."/>
            <person name="Daghino S."/>
            <person name="Barry K."/>
            <person name="Choi C."/>
            <person name="Cichocki N."/>
            <person name="Clum A."/>
            <person name="Copeland A."/>
            <person name="Hainaut M."/>
            <person name="Haridas S."/>
            <person name="Labutti K."/>
            <person name="Lindquist E."/>
            <person name="Lipzen A."/>
            <person name="Khouja H.-R."/>
            <person name="Murat C."/>
            <person name="Ohm R."/>
            <person name="Olson A."/>
            <person name="Spatafora J."/>
            <person name="Veneault-Fourrey C."/>
            <person name="Henrissat B."/>
            <person name="Grigoriev I."/>
            <person name="Martin F."/>
            <person name="Perotto S."/>
        </authorList>
    </citation>
    <scope>NUCLEOTIDE SEQUENCE [LARGE SCALE GENOMIC DNA]</scope>
    <source>
        <strain evidence="2 3">F</strain>
    </source>
</reference>
<accession>A0A2J6QRK8</accession>
<sequence length="694" mass="79405">MRFLNTSTLHFEEVADSELDLDKNQYAILSHRWGPDDHEISYQDMTSASSAEIVSQKKGFAKITGFCDLASSAGCRYGWVDTCCINKGNSSELAEAINSMYIWYSHSTICVVYLEDVPRKQLTDSEWFDRGWTLQELIAPKAVSFFDHDWKPIGTKTDLLADLSRKTRIPEDVLSHRIKPSACSVAQRMSWAATRKTKRAEDRAYSLLGLFDINMPMIYGEREKAFLRLQQQIVQKSKDESLFAWDMGPPDTTIPAYSSIFAPSPSAFIGCGEVIQVYGSKGFSESNGELSIQLSVTQRSPGIIMALLNCRVEAHSRRHVYHKHVFIIISRTSHDTYVRVRDVKNISWGLAFRPYRHWTFRDQELQFPVDPQEPPETIFYGFWLRTLQPPGWDQSDISILSNCPADEADYICQLDSGQGNTGLVNFKLKGESKPHDRLKISWIKFGFDEDYNPVLWLANDSQSLRLRKPFERAVISRLPESQAQGEDEIMKGDIESRIVCGDDQRHFQCQDLEYDWPHGRAILQVRQETGLDDFVIHKLGVRISVQLQSYCSPIMHLTRGMSESVLSLKPMLVWVVDISSTPGIPEPVPEESEFNWCDWLNLLMCYFSSPCHQCGGCSAYFLEDCVEISCFDCFYPCCKARLHRLDRENRQATYEREVESRIPVLDTSSEGWAPEPPLGPMRTFSLFHADRRGN</sequence>
<dbReference type="AlphaFoldDB" id="A0A2J6QRK8"/>
<proteinExistence type="predicted"/>
<evidence type="ECO:0000313" key="3">
    <source>
        <dbReference type="Proteomes" id="UP000235786"/>
    </source>
</evidence>
<protein>
    <submittedName>
        <fullName evidence="2">HET-domain-containing protein</fullName>
    </submittedName>
</protein>
<feature type="domain" description="Heterokaryon incompatibility" evidence="1">
    <location>
        <begin position="26"/>
        <end position="115"/>
    </location>
</feature>
<evidence type="ECO:0000259" key="1">
    <source>
        <dbReference type="Pfam" id="PF06985"/>
    </source>
</evidence>
<name>A0A2J6QRK8_HYAVF</name>
<dbReference type="PANTHER" id="PTHR10622:SF12">
    <property type="entry name" value="HET DOMAIN-CONTAINING PROTEIN"/>
    <property type="match status" value="1"/>
</dbReference>
<dbReference type="EMBL" id="KZ613981">
    <property type="protein sequence ID" value="PMD28899.1"/>
    <property type="molecule type" value="Genomic_DNA"/>
</dbReference>
<dbReference type="Pfam" id="PF06985">
    <property type="entry name" value="HET"/>
    <property type="match status" value="1"/>
</dbReference>
<gene>
    <name evidence="2" type="ORF">L207DRAFT_521310</name>
</gene>
<dbReference type="InterPro" id="IPR010730">
    <property type="entry name" value="HET"/>
</dbReference>
<dbReference type="OrthoDB" id="674604at2759"/>